<evidence type="ECO:0000256" key="3">
    <source>
        <dbReference type="ARBA" id="ARBA00023163"/>
    </source>
</evidence>
<dbReference type="PANTHER" id="PTHR24567">
    <property type="entry name" value="CRP FAMILY TRANSCRIPTIONAL REGULATORY PROTEIN"/>
    <property type="match status" value="1"/>
</dbReference>
<dbReference type="PROSITE" id="PS51063">
    <property type="entry name" value="HTH_CRP_2"/>
    <property type="match status" value="1"/>
</dbReference>
<dbReference type="EMBL" id="CP036274">
    <property type="protein sequence ID" value="QDU26042.1"/>
    <property type="molecule type" value="Genomic_DNA"/>
</dbReference>
<dbReference type="RefSeq" id="WP_145085971.1">
    <property type="nucleotide sequence ID" value="NZ_CP036274.1"/>
</dbReference>
<dbReference type="OrthoDB" id="272447at2"/>
<keyword evidence="7" id="KW-1185">Reference proteome</keyword>
<dbReference type="CDD" id="cd00038">
    <property type="entry name" value="CAP_ED"/>
    <property type="match status" value="1"/>
</dbReference>
<evidence type="ECO:0000259" key="4">
    <source>
        <dbReference type="PROSITE" id="PS50042"/>
    </source>
</evidence>
<evidence type="ECO:0000256" key="1">
    <source>
        <dbReference type="ARBA" id="ARBA00023015"/>
    </source>
</evidence>
<proteinExistence type="predicted"/>
<dbReference type="GO" id="GO:0003677">
    <property type="term" value="F:DNA binding"/>
    <property type="evidence" value="ECO:0007669"/>
    <property type="project" value="UniProtKB-KW"/>
</dbReference>
<dbReference type="SUPFAM" id="SSF46785">
    <property type="entry name" value="Winged helix' DNA-binding domain"/>
    <property type="match status" value="1"/>
</dbReference>
<dbReference type="Gene3D" id="1.10.10.10">
    <property type="entry name" value="Winged helix-like DNA-binding domain superfamily/Winged helix DNA-binding domain"/>
    <property type="match status" value="1"/>
</dbReference>
<protein>
    <submittedName>
        <fullName evidence="6">Cyclic nucleotide-binding domain protein</fullName>
    </submittedName>
</protein>
<dbReference type="InterPro" id="IPR036390">
    <property type="entry name" value="WH_DNA-bd_sf"/>
</dbReference>
<dbReference type="InterPro" id="IPR012318">
    <property type="entry name" value="HTH_CRP"/>
</dbReference>
<dbReference type="InterPro" id="IPR000595">
    <property type="entry name" value="cNMP-bd_dom"/>
</dbReference>
<dbReference type="AlphaFoldDB" id="A0A517Y7C8"/>
<keyword evidence="3" id="KW-0804">Transcription</keyword>
<dbReference type="PANTHER" id="PTHR24567:SF74">
    <property type="entry name" value="HTH-TYPE TRANSCRIPTIONAL REGULATOR ARCR"/>
    <property type="match status" value="1"/>
</dbReference>
<evidence type="ECO:0000313" key="6">
    <source>
        <dbReference type="EMBL" id="QDU26042.1"/>
    </source>
</evidence>
<dbReference type="Pfam" id="PF13545">
    <property type="entry name" value="HTH_Crp_2"/>
    <property type="match status" value="1"/>
</dbReference>
<dbReference type="InterPro" id="IPR018490">
    <property type="entry name" value="cNMP-bd_dom_sf"/>
</dbReference>
<evidence type="ECO:0000313" key="7">
    <source>
        <dbReference type="Proteomes" id="UP000315017"/>
    </source>
</evidence>
<name>A0A517Y7C8_9BACT</name>
<feature type="domain" description="Cyclic nucleotide-binding" evidence="4">
    <location>
        <begin position="6"/>
        <end position="91"/>
    </location>
</feature>
<dbReference type="InterPro" id="IPR050397">
    <property type="entry name" value="Env_Response_Regulators"/>
</dbReference>
<dbReference type="Gene3D" id="2.60.120.10">
    <property type="entry name" value="Jelly Rolls"/>
    <property type="match status" value="1"/>
</dbReference>
<sequence>MSGNHLLARLPRADLERLESQLQSVKFEPGQVLYEARAPIVYSYFPVRGTLSAVVVMSDGRMIEVATVGNEGMVGSPNLFQSPSSPNRVFVQVPGYGLRIETKALEREARQSSTLQRLLVLYHSAYLFQMSQSVACNGLHSLLERCCRWLLMTHDRAEEDSFQLTHEFLATMLGVRRSSVTEALQSLQEKGLISGTRGKITIVNREGLEAGSCECYRAVTEEHNKLLNS</sequence>
<dbReference type="InterPro" id="IPR036388">
    <property type="entry name" value="WH-like_DNA-bd_sf"/>
</dbReference>
<dbReference type="InterPro" id="IPR014710">
    <property type="entry name" value="RmlC-like_jellyroll"/>
</dbReference>
<dbReference type="SMART" id="SM00100">
    <property type="entry name" value="cNMP"/>
    <property type="match status" value="1"/>
</dbReference>
<dbReference type="SUPFAM" id="SSF51206">
    <property type="entry name" value="cAMP-binding domain-like"/>
    <property type="match status" value="1"/>
</dbReference>
<evidence type="ECO:0000256" key="2">
    <source>
        <dbReference type="ARBA" id="ARBA00023125"/>
    </source>
</evidence>
<dbReference type="Pfam" id="PF00027">
    <property type="entry name" value="cNMP_binding"/>
    <property type="match status" value="1"/>
</dbReference>
<organism evidence="6 7">
    <name type="scientific">Anatilimnocola aggregata</name>
    <dbReference type="NCBI Taxonomy" id="2528021"/>
    <lineage>
        <taxon>Bacteria</taxon>
        <taxon>Pseudomonadati</taxon>
        <taxon>Planctomycetota</taxon>
        <taxon>Planctomycetia</taxon>
        <taxon>Pirellulales</taxon>
        <taxon>Pirellulaceae</taxon>
        <taxon>Anatilimnocola</taxon>
    </lineage>
</organism>
<feature type="domain" description="HTH crp-type" evidence="5">
    <location>
        <begin position="140"/>
        <end position="206"/>
    </location>
</feature>
<keyword evidence="2" id="KW-0238">DNA-binding</keyword>
<evidence type="ECO:0000259" key="5">
    <source>
        <dbReference type="PROSITE" id="PS51063"/>
    </source>
</evidence>
<keyword evidence="1" id="KW-0805">Transcription regulation</keyword>
<dbReference type="GO" id="GO:0005829">
    <property type="term" value="C:cytosol"/>
    <property type="evidence" value="ECO:0007669"/>
    <property type="project" value="TreeGrafter"/>
</dbReference>
<gene>
    <name evidence="6" type="ORF">ETAA8_11140</name>
</gene>
<dbReference type="KEGG" id="aagg:ETAA8_11140"/>
<dbReference type="GO" id="GO:0003700">
    <property type="term" value="F:DNA-binding transcription factor activity"/>
    <property type="evidence" value="ECO:0007669"/>
    <property type="project" value="TreeGrafter"/>
</dbReference>
<reference evidence="6 7" key="1">
    <citation type="submission" date="2019-02" db="EMBL/GenBank/DDBJ databases">
        <title>Deep-cultivation of Planctomycetes and their phenomic and genomic characterization uncovers novel biology.</title>
        <authorList>
            <person name="Wiegand S."/>
            <person name="Jogler M."/>
            <person name="Boedeker C."/>
            <person name="Pinto D."/>
            <person name="Vollmers J."/>
            <person name="Rivas-Marin E."/>
            <person name="Kohn T."/>
            <person name="Peeters S.H."/>
            <person name="Heuer A."/>
            <person name="Rast P."/>
            <person name="Oberbeckmann S."/>
            <person name="Bunk B."/>
            <person name="Jeske O."/>
            <person name="Meyerdierks A."/>
            <person name="Storesund J.E."/>
            <person name="Kallscheuer N."/>
            <person name="Luecker S."/>
            <person name="Lage O.M."/>
            <person name="Pohl T."/>
            <person name="Merkel B.J."/>
            <person name="Hornburger P."/>
            <person name="Mueller R.-W."/>
            <person name="Bruemmer F."/>
            <person name="Labrenz M."/>
            <person name="Spormann A.M."/>
            <person name="Op den Camp H."/>
            <person name="Overmann J."/>
            <person name="Amann R."/>
            <person name="Jetten M.S.M."/>
            <person name="Mascher T."/>
            <person name="Medema M.H."/>
            <person name="Devos D.P."/>
            <person name="Kaster A.-K."/>
            <person name="Ovreas L."/>
            <person name="Rohde M."/>
            <person name="Galperin M.Y."/>
            <person name="Jogler C."/>
        </authorList>
    </citation>
    <scope>NUCLEOTIDE SEQUENCE [LARGE SCALE GENOMIC DNA]</scope>
    <source>
        <strain evidence="6 7">ETA_A8</strain>
    </source>
</reference>
<dbReference type="Proteomes" id="UP000315017">
    <property type="component" value="Chromosome"/>
</dbReference>
<dbReference type="SMART" id="SM00419">
    <property type="entry name" value="HTH_CRP"/>
    <property type="match status" value="1"/>
</dbReference>
<dbReference type="PROSITE" id="PS50042">
    <property type="entry name" value="CNMP_BINDING_3"/>
    <property type="match status" value="1"/>
</dbReference>
<accession>A0A517Y7C8</accession>